<name>A0A8J3DT19_9HYPH</name>
<feature type="region of interest" description="Disordered" evidence="1">
    <location>
        <begin position="1"/>
        <end position="22"/>
    </location>
</feature>
<evidence type="ECO:0000313" key="2">
    <source>
        <dbReference type="EMBL" id="GHD22156.1"/>
    </source>
</evidence>
<comment type="caution">
    <text evidence="2">The sequence shown here is derived from an EMBL/GenBank/DDBJ whole genome shotgun (WGS) entry which is preliminary data.</text>
</comment>
<dbReference type="Proteomes" id="UP000630142">
    <property type="component" value="Unassembled WGS sequence"/>
</dbReference>
<gene>
    <name evidence="2" type="ORF">GCM10016234_36320</name>
</gene>
<protein>
    <submittedName>
        <fullName evidence="2">Uncharacterized protein</fullName>
    </submittedName>
</protein>
<accession>A0A8J3DT19</accession>
<sequence>MQHPAMDFGEFVLDADRGRDPPEKAAIFQDMKETAQIPSDRMTRNGQERA</sequence>
<organism evidence="2 3">
    <name type="scientific">Tianweitania populi</name>
    <dbReference type="NCBI Taxonomy" id="1607949"/>
    <lineage>
        <taxon>Bacteria</taxon>
        <taxon>Pseudomonadati</taxon>
        <taxon>Pseudomonadota</taxon>
        <taxon>Alphaproteobacteria</taxon>
        <taxon>Hyphomicrobiales</taxon>
        <taxon>Phyllobacteriaceae</taxon>
        <taxon>Tianweitania</taxon>
    </lineage>
</organism>
<proteinExistence type="predicted"/>
<reference evidence="2" key="2">
    <citation type="submission" date="2020-09" db="EMBL/GenBank/DDBJ databases">
        <authorList>
            <person name="Sun Q."/>
            <person name="Kim S."/>
        </authorList>
    </citation>
    <scope>NUCLEOTIDE SEQUENCE</scope>
    <source>
        <strain evidence="2">KCTC 42249</strain>
    </source>
</reference>
<reference evidence="2" key="1">
    <citation type="journal article" date="2014" name="Int. J. Syst. Evol. Microbiol.">
        <title>Complete genome sequence of Corynebacterium casei LMG S-19264T (=DSM 44701T), isolated from a smear-ripened cheese.</title>
        <authorList>
            <consortium name="US DOE Joint Genome Institute (JGI-PGF)"/>
            <person name="Walter F."/>
            <person name="Albersmeier A."/>
            <person name="Kalinowski J."/>
            <person name="Ruckert C."/>
        </authorList>
    </citation>
    <scope>NUCLEOTIDE SEQUENCE</scope>
    <source>
        <strain evidence="2">KCTC 42249</strain>
    </source>
</reference>
<evidence type="ECO:0000256" key="1">
    <source>
        <dbReference type="SAM" id="MobiDB-lite"/>
    </source>
</evidence>
<dbReference type="AlphaFoldDB" id="A0A8J3DT19"/>
<dbReference type="EMBL" id="BMZQ01000004">
    <property type="protein sequence ID" value="GHD22156.1"/>
    <property type="molecule type" value="Genomic_DNA"/>
</dbReference>
<evidence type="ECO:0000313" key="3">
    <source>
        <dbReference type="Proteomes" id="UP000630142"/>
    </source>
</evidence>
<keyword evidence="3" id="KW-1185">Reference proteome</keyword>